<evidence type="ECO:0000313" key="4">
    <source>
        <dbReference type="WBParaSite" id="HPBE_0001562301-mRNA-1"/>
    </source>
</evidence>
<feature type="region of interest" description="Disordered" evidence="1">
    <location>
        <begin position="678"/>
        <end position="735"/>
    </location>
</feature>
<feature type="region of interest" description="Disordered" evidence="1">
    <location>
        <begin position="871"/>
        <end position="901"/>
    </location>
</feature>
<evidence type="ECO:0000256" key="1">
    <source>
        <dbReference type="SAM" id="MobiDB-lite"/>
    </source>
</evidence>
<evidence type="ECO:0000313" key="3">
    <source>
        <dbReference type="Proteomes" id="UP000050761"/>
    </source>
</evidence>
<feature type="region of interest" description="Disordered" evidence="1">
    <location>
        <begin position="796"/>
        <end position="815"/>
    </location>
</feature>
<name>A0A183G2R6_HELPZ</name>
<dbReference type="EMBL" id="UZAH01028950">
    <property type="protein sequence ID" value="VDP03350.1"/>
    <property type="molecule type" value="Genomic_DNA"/>
</dbReference>
<dbReference type="OrthoDB" id="5862043at2759"/>
<accession>A0A183G2R6</accession>
<reference evidence="2 3" key="1">
    <citation type="submission" date="2018-11" db="EMBL/GenBank/DDBJ databases">
        <authorList>
            <consortium name="Pathogen Informatics"/>
        </authorList>
    </citation>
    <scope>NUCLEOTIDE SEQUENCE [LARGE SCALE GENOMIC DNA]</scope>
</reference>
<proteinExistence type="predicted"/>
<gene>
    <name evidence="2" type="ORF">HPBE_LOCUS15622</name>
</gene>
<organism evidence="3 4">
    <name type="scientific">Heligmosomoides polygyrus</name>
    <name type="common">Parasitic roundworm</name>
    <dbReference type="NCBI Taxonomy" id="6339"/>
    <lineage>
        <taxon>Eukaryota</taxon>
        <taxon>Metazoa</taxon>
        <taxon>Ecdysozoa</taxon>
        <taxon>Nematoda</taxon>
        <taxon>Chromadorea</taxon>
        <taxon>Rhabditida</taxon>
        <taxon>Rhabditina</taxon>
        <taxon>Rhabditomorpha</taxon>
        <taxon>Strongyloidea</taxon>
        <taxon>Heligmosomidae</taxon>
        <taxon>Heligmosomoides</taxon>
    </lineage>
</organism>
<reference evidence="4" key="2">
    <citation type="submission" date="2019-09" db="UniProtKB">
        <authorList>
            <consortium name="WormBaseParasite"/>
        </authorList>
    </citation>
    <scope>IDENTIFICATION</scope>
</reference>
<feature type="region of interest" description="Disordered" evidence="1">
    <location>
        <begin position="95"/>
        <end position="143"/>
    </location>
</feature>
<feature type="compositionally biased region" description="Basic and acidic residues" evidence="1">
    <location>
        <begin position="799"/>
        <end position="815"/>
    </location>
</feature>
<evidence type="ECO:0000313" key="2">
    <source>
        <dbReference type="EMBL" id="VDP03350.1"/>
    </source>
</evidence>
<keyword evidence="3" id="KW-1185">Reference proteome</keyword>
<accession>A0A3P8AHL0</accession>
<dbReference type="Gene3D" id="3.80.10.10">
    <property type="entry name" value="Ribonuclease Inhibitor"/>
    <property type="match status" value="1"/>
</dbReference>
<dbReference type="Proteomes" id="UP000050761">
    <property type="component" value="Unassembled WGS sequence"/>
</dbReference>
<feature type="compositionally biased region" description="Basic and acidic residues" evidence="1">
    <location>
        <begin position="686"/>
        <end position="706"/>
    </location>
</feature>
<sequence>MDIDFNGQMHDAKTLLKQIFVYYNLEFLKLEGCELTDRDIFNVSEINCKVKYLCLRNNKFTKLWQLFAITVATFCDKVPLVEHLDMKRNKLGQLFPSRLPPVPPLPSDTTPSSSPEKDTCEASSSSARVRHSETESLELQSTSSSSLHLSREEKLGYCASFLFRHGATRALLALMEDFLSIMTDGDERNTLSVELEEMMGSMMLKYVLSTFRYCQECDSYMKSGTETRETADFAAYKEEIETLEEFDGFEMRVVLTMNFYGMRLKKLTRSELWRAYMRLEGLPFKEKNKHENSILVGLLIPRKPPSQHLLKELFCRMKSCEISAITLFLSMTKTDKMKTEAGTKQRCYGLCGSANPLRLSKMVVQAGMPAMHDEGRKESAVLSYWILVVTLQTLHKQEVNISILPSLATTLKHLWFKLSPSLFSLKLHVLLDHAIGEDLQRYGTPNHWSSSGFESNHRRMQLRIAQSTTHFVGLLERGFLLEKELRMMLSDVANEHQNPILTSLLKQISSEGVTRLVPKQMQLREHWYIPMQSELNMDSLAQQHKIFLHRLYGKCQLSSRIVVHDCVYSSRHYWSRPSDTVQDCVVIAQKRELYRPMSFPSEVYNSLDIDEGYEPNMDRSQFWDGGNAANAADVREPLFQVGNQCRGCSYEARRPHGAENSAGPPRVIEGGRELLDIATPASSQQGRREESDCQRENRPRREDEFASLRCPDAQTPSASEVPELAPEQPSMPSSANASCVDQRVAEMISAAPVSLRTLGQVIAAIQNGAQYDVQDAETYYTTDRPCPRITTAFAKGAHRSKDVGPHEARSAGRDKDLRSQSHEMLGDRGVQALQRDEPQPVHGEVAQMRQIGRRRIFREGDRPFPALLARGLHANGRHQQYVCRQSGNSGKKPELKDSPNT</sequence>
<dbReference type="AlphaFoldDB" id="A0A183G2R6"/>
<dbReference type="InterPro" id="IPR032675">
    <property type="entry name" value="LRR_dom_sf"/>
</dbReference>
<feature type="compositionally biased region" description="Basic and acidic residues" evidence="1">
    <location>
        <begin position="891"/>
        <end position="901"/>
    </location>
</feature>
<dbReference type="WBParaSite" id="HPBE_0001562301-mRNA-1">
    <property type="protein sequence ID" value="HPBE_0001562301-mRNA-1"/>
    <property type="gene ID" value="HPBE_0001562301"/>
</dbReference>
<dbReference type="SUPFAM" id="SSF52047">
    <property type="entry name" value="RNI-like"/>
    <property type="match status" value="1"/>
</dbReference>
<protein>
    <submittedName>
        <fullName evidence="4">Leucine-rich repeat-containing protein 9</fullName>
    </submittedName>
</protein>